<dbReference type="EMBL" id="JAQIIO010000001">
    <property type="protein sequence ID" value="MDA5092875.1"/>
    <property type="molecule type" value="Genomic_DNA"/>
</dbReference>
<evidence type="ECO:0000313" key="4">
    <source>
        <dbReference type="Proteomes" id="UP001528040"/>
    </source>
</evidence>
<organism evidence="3 4">
    <name type="scientific">Aliiroseovarius salicola</name>
    <dbReference type="NCBI Taxonomy" id="3009082"/>
    <lineage>
        <taxon>Bacteria</taxon>
        <taxon>Pseudomonadati</taxon>
        <taxon>Pseudomonadota</taxon>
        <taxon>Alphaproteobacteria</taxon>
        <taxon>Rhodobacterales</taxon>
        <taxon>Paracoccaceae</taxon>
        <taxon>Aliiroseovarius</taxon>
    </lineage>
</organism>
<gene>
    <name evidence="3" type="ORF">O2N63_02140</name>
</gene>
<dbReference type="SUPFAM" id="SSF55874">
    <property type="entry name" value="ATPase domain of HSP90 chaperone/DNA topoisomerase II/histidine kinase"/>
    <property type="match status" value="1"/>
</dbReference>
<evidence type="ECO:0000256" key="1">
    <source>
        <dbReference type="ARBA" id="ARBA00022527"/>
    </source>
</evidence>
<keyword evidence="3" id="KW-0067">ATP-binding</keyword>
<keyword evidence="1" id="KW-0723">Serine/threonine-protein kinase</keyword>
<proteinExistence type="predicted"/>
<feature type="domain" description="Histidine kinase/HSP90-like ATPase" evidence="2">
    <location>
        <begin position="36"/>
        <end position="159"/>
    </location>
</feature>
<sequence>MHLESLPFMGHARDISNQTPPAACCGINLVFPGDSLAVRKALLTVQDGLKGMGVGDDTRSIAEIVLAEVLNNIVEHAYAGQDNGVVELHIHKHDKKLKMAIVDDGLPMPDNRLPNWTAHELDVRRDDLPEGGFGWSLIRDLSSDLTYARRNSQNRLSFSIQMNAQ</sequence>
<evidence type="ECO:0000259" key="2">
    <source>
        <dbReference type="Pfam" id="PF13581"/>
    </source>
</evidence>
<name>A0ABT4VYR9_9RHOB</name>
<dbReference type="RefSeq" id="WP_271052458.1">
    <property type="nucleotide sequence ID" value="NZ_JAQIIO010000001.1"/>
</dbReference>
<keyword evidence="1" id="KW-0808">Transferase</keyword>
<dbReference type="Proteomes" id="UP001528040">
    <property type="component" value="Unassembled WGS sequence"/>
</dbReference>
<dbReference type="InterPro" id="IPR003594">
    <property type="entry name" value="HATPase_dom"/>
</dbReference>
<keyword evidence="3" id="KW-0547">Nucleotide-binding</keyword>
<dbReference type="Pfam" id="PF13581">
    <property type="entry name" value="HATPase_c_2"/>
    <property type="match status" value="1"/>
</dbReference>
<keyword evidence="1" id="KW-0418">Kinase</keyword>
<protein>
    <submittedName>
        <fullName evidence="3">ATP-binding protein</fullName>
    </submittedName>
</protein>
<accession>A0ABT4VYR9</accession>
<dbReference type="InterPro" id="IPR050267">
    <property type="entry name" value="Anti-sigma-factor_SerPK"/>
</dbReference>
<dbReference type="CDD" id="cd16936">
    <property type="entry name" value="HATPase_RsbW-like"/>
    <property type="match status" value="1"/>
</dbReference>
<dbReference type="GO" id="GO:0005524">
    <property type="term" value="F:ATP binding"/>
    <property type="evidence" value="ECO:0007669"/>
    <property type="project" value="UniProtKB-KW"/>
</dbReference>
<dbReference type="PANTHER" id="PTHR35526">
    <property type="entry name" value="ANTI-SIGMA-F FACTOR RSBW-RELATED"/>
    <property type="match status" value="1"/>
</dbReference>
<dbReference type="Gene3D" id="3.30.565.10">
    <property type="entry name" value="Histidine kinase-like ATPase, C-terminal domain"/>
    <property type="match status" value="1"/>
</dbReference>
<comment type="caution">
    <text evidence="3">The sequence shown here is derived from an EMBL/GenBank/DDBJ whole genome shotgun (WGS) entry which is preliminary data.</text>
</comment>
<reference evidence="3 4" key="1">
    <citation type="submission" date="2023-01" db="EMBL/GenBank/DDBJ databases">
        <authorList>
            <person name="Yoon J.-W."/>
        </authorList>
    </citation>
    <scope>NUCLEOTIDE SEQUENCE [LARGE SCALE GENOMIC DNA]</scope>
    <source>
        <strain evidence="3 4">KMU-50</strain>
    </source>
</reference>
<evidence type="ECO:0000313" key="3">
    <source>
        <dbReference type="EMBL" id="MDA5092875.1"/>
    </source>
</evidence>
<keyword evidence="4" id="KW-1185">Reference proteome</keyword>
<dbReference type="InterPro" id="IPR036890">
    <property type="entry name" value="HATPase_C_sf"/>
</dbReference>